<evidence type="ECO:0000313" key="4">
    <source>
        <dbReference type="EMBL" id="GGF37381.1"/>
    </source>
</evidence>
<keyword evidence="4" id="KW-0238">DNA-binding</keyword>
<keyword evidence="2" id="KW-0812">Transmembrane</keyword>
<feature type="compositionally biased region" description="Basic and acidic residues" evidence="1">
    <location>
        <begin position="41"/>
        <end position="57"/>
    </location>
</feature>
<organism evidence="4 5">
    <name type="scientific">Marmoricola endophyticus</name>
    <dbReference type="NCBI Taxonomy" id="2040280"/>
    <lineage>
        <taxon>Bacteria</taxon>
        <taxon>Bacillati</taxon>
        <taxon>Actinomycetota</taxon>
        <taxon>Actinomycetes</taxon>
        <taxon>Propionibacteriales</taxon>
        <taxon>Nocardioidaceae</taxon>
        <taxon>Marmoricola</taxon>
    </lineage>
</organism>
<dbReference type="SMART" id="SM00278">
    <property type="entry name" value="HhH1"/>
    <property type="match status" value="2"/>
</dbReference>
<dbReference type="PANTHER" id="PTHR21180:SF32">
    <property type="entry name" value="ENDONUCLEASE_EXONUCLEASE_PHOSPHATASE FAMILY DOMAIN-CONTAINING PROTEIN 1"/>
    <property type="match status" value="1"/>
</dbReference>
<protein>
    <submittedName>
        <fullName evidence="4">DNA-binding protein</fullName>
    </submittedName>
</protein>
<gene>
    <name evidence="4" type="ORF">GCM10011519_08640</name>
</gene>
<dbReference type="Pfam" id="PF10531">
    <property type="entry name" value="SLBB"/>
    <property type="match status" value="1"/>
</dbReference>
<dbReference type="GO" id="GO:0015628">
    <property type="term" value="P:protein secretion by the type II secretion system"/>
    <property type="evidence" value="ECO:0007669"/>
    <property type="project" value="TreeGrafter"/>
</dbReference>
<dbReference type="GO" id="GO:0003677">
    <property type="term" value="F:DNA binding"/>
    <property type="evidence" value="ECO:0007669"/>
    <property type="project" value="UniProtKB-KW"/>
</dbReference>
<dbReference type="GO" id="GO:0015627">
    <property type="term" value="C:type II protein secretion system complex"/>
    <property type="evidence" value="ECO:0007669"/>
    <property type="project" value="TreeGrafter"/>
</dbReference>
<dbReference type="GO" id="GO:0006281">
    <property type="term" value="P:DNA repair"/>
    <property type="evidence" value="ECO:0007669"/>
    <property type="project" value="InterPro"/>
</dbReference>
<feature type="region of interest" description="Disordered" evidence="1">
    <location>
        <begin position="29"/>
        <end position="105"/>
    </location>
</feature>
<reference evidence="4" key="1">
    <citation type="journal article" date="2014" name="Int. J. Syst. Evol. Microbiol.">
        <title>Complete genome sequence of Corynebacterium casei LMG S-19264T (=DSM 44701T), isolated from a smear-ripened cheese.</title>
        <authorList>
            <consortium name="US DOE Joint Genome Institute (JGI-PGF)"/>
            <person name="Walter F."/>
            <person name="Albersmeier A."/>
            <person name="Kalinowski J."/>
            <person name="Ruckert C."/>
        </authorList>
    </citation>
    <scope>NUCLEOTIDE SEQUENCE</scope>
    <source>
        <strain evidence="4">CGMCC 1.16067</strain>
    </source>
</reference>
<evidence type="ECO:0000313" key="5">
    <source>
        <dbReference type="Proteomes" id="UP000649179"/>
    </source>
</evidence>
<accession>A0A917F0X2</accession>
<keyword evidence="5" id="KW-1185">Reference proteome</keyword>
<feature type="region of interest" description="Disordered" evidence="1">
    <location>
        <begin position="301"/>
        <end position="322"/>
    </location>
</feature>
<proteinExistence type="predicted"/>
<keyword evidence="2" id="KW-1133">Transmembrane helix</keyword>
<evidence type="ECO:0000256" key="1">
    <source>
        <dbReference type="SAM" id="MobiDB-lite"/>
    </source>
</evidence>
<dbReference type="Pfam" id="PF12836">
    <property type="entry name" value="HHH_3"/>
    <property type="match status" value="1"/>
</dbReference>
<dbReference type="SUPFAM" id="SSF47781">
    <property type="entry name" value="RuvA domain 2-like"/>
    <property type="match status" value="1"/>
</dbReference>
<dbReference type="Gene3D" id="3.10.560.10">
    <property type="entry name" value="Outer membrane lipoprotein wza domain like"/>
    <property type="match status" value="1"/>
</dbReference>
<dbReference type="InterPro" id="IPR010994">
    <property type="entry name" value="RuvA_2-like"/>
</dbReference>
<dbReference type="AlphaFoldDB" id="A0A917F0X2"/>
<reference evidence="4" key="2">
    <citation type="submission" date="2020-09" db="EMBL/GenBank/DDBJ databases">
        <authorList>
            <person name="Sun Q."/>
            <person name="Zhou Y."/>
        </authorList>
    </citation>
    <scope>NUCLEOTIDE SEQUENCE</scope>
    <source>
        <strain evidence="4">CGMCC 1.16067</strain>
    </source>
</reference>
<keyword evidence="2" id="KW-0472">Membrane</keyword>
<dbReference type="InterPro" id="IPR019554">
    <property type="entry name" value="Soluble_ligand-bd"/>
</dbReference>
<sequence>MGRSRRRERDQVAAVARRRMALLEAELAGLRDEAGDAGPTDSERGDTAGRTLREPGQHRQQPRPAAQRERPPLRAGRPGMLEEDRGWSQRPAFGPSTSWAGEERAGESGYAYETAPLRVDPLRGDERDVRRGVLDVEDETEPAPAGATAWLADRLPETLRGRVALSGRAVAALVVVAVLAVGIVGWTSLRSGDGDPVPAARVQAPASASPAALASGAPTTAAAAPGTAASAAPTAAGGSVVVDVAGRVRRPGIVTLPAGSRVHEAIERAGGPRVGVSLTSLNLARVLVDGEQILVGVKGAAGAPTAGSGSPSGSTTGSGSGQLVNLNTADAAALDTLPGVGEVTAQKIIDYRTSHGGFTSVDQLLDVDGIGEKTLADIKPGVTV</sequence>
<name>A0A917F0X2_9ACTN</name>
<evidence type="ECO:0000256" key="2">
    <source>
        <dbReference type="SAM" id="Phobius"/>
    </source>
</evidence>
<dbReference type="InterPro" id="IPR003583">
    <property type="entry name" value="Hlx-hairpin-Hlx_DNA-bd_motif"/>
</dbReference>
<dbReference type="EMBL" id="BMKQ01000001">
    <property type="protein sequence ID" value="GGF37381.1"/>
    <property type="molecule type" value="Genomic_DNA"/>
</dbReference>
<dbReference type="InterPro" id="IPR051675">
    <property type="entry name" value="Endo/Exo/Phosphatase_dom_1"/>
</dbReference>
<feature type="domain" description="Helix-hairpin-helix DNA-binding motif class 1" evidence="3">
    <location>
        <begin position="332"/>
        <end position="351"/>
    </location>
</feature>
<comment type="caution">
    <text evidence="4">The sequence shown here is derived from an EMBL/GenBank/DDBJ whole genome shotgun (WGS) entry which is preliminary data.</text>
</comment>
<feature type="transmembrane region" description="Helical" evidence="2">
    <location>
        <begin position="169"/>
        <end position="189"/>
    </location>
</feature>
<feature type="domain" description="Helix-hairpin-helix DNA-binding motif class 1" evidence="3">
    <location>
        <begin position="362"/>
        <end position="381"/>
    </location>
</feature>
<dbReference type="Gene3D" id="1.10.150.320">
    <property type="entry name" value="Photosystem II 12 kDa extrinsic protein"/>
    <property type="match status" value="1"/>
</dbReference>
<dbReference type="PANTHER" id="PTHR21180">
    <property type="entry name" value="ENDONUCLEASE/EXONUCLEASE/PHOSPHATASE FAMILY DOMAIN-CONTAINING PROTEIN 1"/>
    <property type="match status" value="1"/>
</dbReference>
<dbReference type="Proteomes" id="UP000649179">
    <property type="component" value="Unassembled WGS sequence"/>
</dbReference>
<dbReference type="RefSeq" id="WP_188778548.1">
    <property type="nucleotide sequence ID" value="NZ_BMKQ01000001.1"/>
</dbReference>
<evidence type="ECO:0000259" key="3">
    <source>
        <dbReference type="SMART" id="SM00278"/>
    </source>
</evidence>